<dbReference type="GO" id="GO:0005524">
    <property type="term" value="F:ATP binding"/>
    <property type="evidence" value="ECO:0007669"/>
    <property type="project" value="UniProtKB-KW"/>
</dbReference>
<dbReference type="GO" id="GO:0015627">
    <property type="term" value="C:type II protein secretion system complex"/>
    <property type="evidence" value="ECO:0007669"/>
    <property type="project" value="InterPro"/>
</dbReference>
<dbReference type="FunFam" id="3.40.50.300:FF:000398">
    <property type="entry name" value="Type IV pilus assembly ATPase PilB"/>
    <property type="match status" value="1"/>
</dbReference>
<dbReference type="Proteomes" id="UP000256329">
    <property type="component" value="Unassembled WGS sequence"/>
</dbReference>
<dbReference type="InterPro" id="IPR013369">
    <property type="entry name" value="T2SS_GspE"/>
</dbReference>
<feature type="domain" description="Bacterial type II secretion system protein E" evidence="9">
    <location>
        <begin position="371"/>
        <end position="385"/>
    </location>
</feature>
<comment type="similarity">
    <text evidence="1">Belongs to the GSP E family.</text>
</comment>
<dbReference type="EMBL" id="QSLN01000006">
    <property type="protein sequence ID" value="RDV83275.1"/>
    <property type="molecule type" value="Genomic_DNA"/>
</dbReference>
<evidence type="ECO:0000313" key="10">
    <source>
        <dbReference type="EMBL" id="RDV83275.1"/>
    </source>
</evidence>
<dbReference type="InterPro" id="IPR027417">
    <property type="entry name" value="P-loop_NTPase"/>
</dbReference>
<keyword evidence="11" id="KW-1185">Reference proteome</keyword>
<evidence type="ECO:0000256" key="6">
    <source>
        <dbReference type="ARBA" id="ARBA00022967"/>
    </source>
</evidence>
<proteinExistence type="inferred from homology"/>
<dbReference type="SUPFAM" id="SSF52540">
    <property type="entry name" value="P-loop containing nucleoside triphosphate hydrolases"/>
    <property type="match status" value="1"/>
</dbReference>
<dbReference type="Gene3D" id="3.30.450.90">
    <property type="match status" value="1"/>
</dbReference>
<evidence type="ECO:0000259" key="9">
    <source>
        <dbReference type="PROSITE" id="PS00662"/>
    </source>
</evidence>
<evidence type="ECO:0000256" key="4">
    <source>
        <dbReference type="ARBA" id="ARBA00022840"/>
    </source>
</evidence>
<dbReference type="Pfam" id="PF05157">
    <property type="entry name" value="MshEN"/>
    <property type="match status" value="1"/>
</dbReference>
<dbReference type="PROSITE" id="PS00662">
    <property type="entry name" value="T2SP_E"/>
    <property type="match status" value="1"/>
</dbReference>
<dbReference type="Gene3D" id="1.10.40.70">
    <property type="match status" value="1"/>
</dbReference>
<protein>
    <recommendedName>
        <fullName evidence="7">protein-secreting ATPase</fullName>
        <ecNumber evidence="7">7.4.2.8</ecNumber>
    </recommendedName>
</protein>
<evidence type="ECO:0000256" key="7">
    <source>
        <dbReference type="ARBA" id="ARBA00024382"/>
    </source>
</evidence>
<sequence length="553" mass="61747">MLEKRRKRLGERLLEEGLITREQLEEALKIQARTGELLGQVLVRMGAISEEDLNRALGISPSVTRELRVPPELLSLVPEELARNRKVFPLKKEGNRLFLLMANPLDITTIDDLRLLTGLEVEPVRAEEREIRALINRHYGLPEVERALEELGVSAEETEIEEALVDRAPIVQLVNSLISGAVDEQASDIHIEPFENEVRVRYRVDGVLHEVMRLPRRMAPPLVARIKIMANMDIAERRLPQDGRILTRAGGKELDLRVSTFPTIFGEKVVIRLLDKEQLKSFTLENLGFSPQNLAVFKSFLHSSYGMVLLTGPTGSGKTTTLYAALSYLNSVEKNIITVEDPVEYVLEGINQAQVNVKAGATFATYLRSILRQDPDIIMVGEIRDLETAEIAVQAATTGHLVLSTLHTNDAPGALTRLLDMGVEPFMVASSVLGVVAQRLVRTICPRCREPHEPSEPEMAFLGKEKLNGPVYRGRGCDYCRYTGYRGRVAVHEVLRVSPRLQRLVLSKAPAEELRRAALQEGMISLKEDAVSKVLQGITSVAEVMRVLYQEGD</sequence>
<dbReference type="GO" id="GO:0015628">
    <property type="term" value="P:protein secretion by the type II secretion system"/>
    <property type="evidence" value="ECO:0007669"/>
    <property type="project" value="InterPro"/>
</dbReference>
<keyword evidence="6" id="KW-1278">Translocase</keyword>
<dbReference type="InterPro" id="IPR003593">
    <property type="entry name" value="AAA+_ATPase"/>
</dbReference>
<dbReference type="CDD" id="cd01129">
    <property type="entry name" value="PulE-GspE-like"/>
    <property type="match status" value="1"/>
</dbReference>
<organism evidence="10 11">
    <name type="scientific">Ammonifex thiophilus</name>
    <dbReference type="NCBI Taxonomy" id="444093"/>
    <lineage>
        <taxon>Bacteria</taxon>
        <taxon>Bacillati</taxon>
        <taxon>Bacillota</taxon>
        <taxon>Clostridia</taxon>
        <taxon>Thermoanaerobacterales</taxon>
        <taxon>Thermoanaerobacteraceae</taxon>
        <taxon>Ammonifex</taxon>
    </lineage>
</organism>
<dbReference type="InterPro" id="IPR001482">
    <property type="entry name" value="T2SS/T4SS_dom"/>
</dbReference>
<dbReference type="EC" id="7.4.2.8" evidence="7"/>
<dbReference type="Gene3D" id="3.30.300.160">
    <property type="entry name" value="Type II secretion system, protein E, N-terminal domain"/>
    <property type="match status" value="1"/>
</dbReference>
<dbReference type="FunFam" id="3.30.450.90:FF:000001">
    <property type="entry name" value="Type II secretion system ATPase GspE"/>
    <property type="match status" value="1"/>
</dbReference>
<dbReference type="AlphaFoldDB" id="A0A3D8P3G0"/>
<accession>A0A3D8P3G0</accession>
<dbReference type="Gene3D" id="3.40.50.300">
    <property type="entry name" value="P-loop containing nucleotide triphosphate hydrolases"/>
    <property type="match status" value="1"/>
</dbReference>
<gene>
    <name evidence="10" type="primary">gspE</name>
    <name evidence="10" type="ORF">DXX99_05780</name>
</gene>
<comment type="caution">
    <text evidence="10">The sequence shown here is derived from an EMBL/GenBank/DDBJ whole genome shotgun (WGS) entry which is preliminary data.</text>
</comment>
<dbReference type="PANTHER" id="PTHR30258">
    <property type="entry name" value="TYPE II SECRETION SYSTEM PROTEIN GSPE-RELATED"/>
    <property type="match status" value="1"/>
</dbReference>
<dbReference type="InterPro" id="IPR037257">
    <property type="entry name" value="T2SS_E_N_sf"/>
</dbReference>
<dbReference type="SMART" id="SM00382">
    <property type="entry name" value="AAA"/>
    <property type="match status" value="1"/>
</dbReference>
<dbReference type="NCBIfam" id="TIGR02533">
    <property type="entry name" value="type_II_gspE"/>
    <property type="match status" value="1"/>
</dbReference>
<evidence type="ECO:0000256" key="5">
    <source>
        <dbReference type="ARBA" id="ARBA00022927"/>
    </source>
</evidence>
<name>A0A3D8P3G0_9THEO</name>
<dbReference type="GO" id="GO:0008564">
    <property type="term" value="F:protein-exporting ATPase activity"/>
    <property type="evidence" value="ECO:0007669"/>
    <property type="project" value="UniProtKB-EC"/>
</dbReference>
<evidence type="ECO:0000256" key="2">
    <source>
        <dbReference type="ARBA" id="ARBA00022448"/>
    </source>
</evidence>
<evidence type="ECO:0000256" key="1">
    <source>
        <dbReference type="ARBA" id="ARBA00006611"/>
    </source>
</evidence>
<reference evidence="10 11" key="1">
    <citation type="submission" date="2018-08" db="EMBL/GenBank/DDBJ databases">
        <title>Form III RuBisCO-mediated autotrophy in Thermodesulfobium bacteria.</title>
        <authorList>
            <person name="Toshchakov S.V."/>
            <person name="Kublanov I.V."/>
            <person name="Frolov E."/>
            <person name="Bonch-Osmolovskaya E.A."/>
            <person name="Tourova T.P."/>
            <person name="Chernych N.A."/>
            <person name="Lebedinsky A.V."/>
        </authorList>
    </citation>
    <scope>NUCLEOTIDE SEQUENCE [LARGE SCALE GENOMIC DNA]</scope>
    <source>
        <strain evidence="10 11">SR</strain>
    </source>
</reference>
<dbReference type="SUPFAM" id="SSF160246">
    <property type="entry name" value="EspE N-terminal domain-like"/>
    <property type="match status" value="1"/>
</dbReference>
<dbReference type="FunFam" id="3.30.300.160:FF:000002">
    <property type="entry name" value="Type II secretion system protein E"/>
    <property type="match status" value="1"/>
</dbReference>
<dbReference type="GO" id="GO:0016887">
    <property type="term" value="F:ATP hydrolysis activity"/>
    <property type="evidence" value="ECO:0007669"/>
    <property type="project" value="TreeGrafter"/>
</dbReference>
<keyword evidence="2" id="KW-0813">Transport</keyword>
<dbReference type="GO" id="GO:0005886">
    <property type="term" value="C:plasma membrane"/>
    <property type="evidence" value="ECO:0007669"/>
    <property type="project" value="TreeGrafter"/>
</dbReference>
<dbReference type="OrthoDB" id="9808272at2"/>
<keyword evidence="5" id="KW-0653">Protein transport</keyword>
<dbReference type="PANTHER" id="PTHR30258:SF1">
    <property type="entry name" value="PROTEIN TRANSPORT PROTEIN HOFB HOMOLOG"/>
    <property type="match status" value="1"/>
</dbReference>
<evidence type="ECO:0000256" key="3">
    <source>
        <dbReference type="ARBA" id="ARBA00022741"/>
    </source>
</evidence>
<keyword evidence="3" id="KW-0547">Nucleotide-binding</keyword>
<evidence type="ECO:0000313" key="11">
    <source>
        <dbReference type="Proteomes" id="UP000256329"/>
    </source>
</evidence>
<dbReference type="InterPro" id="IPR007831">
    <property type="entry name" value="T2SS_GspE_N"/>
</dbReference>
<keyword evidence="4" id="KW-0067">ATP-binding</keyword>
<evidence type="ECO:0000256" key="8">
    <source>
        <dbReference type="ARBA" id="ARBA00034006"/>
    </source>
</evidence>
<dbReference type="Pfam" id="PF00437">
    <property type="entry name" value="T2SSE"/>
    <property type="match status" value="1"/>
</dbReference>
<comment type="catalytic activity">
    <reaction evidence="8">
        <text>ATP + H2O + cellular proteinSide 1 = ADP + phosphate + cellular proteinSide 2.</text>
        <dbReference type="EC" id="7.4.2.8"/>
    </reaction>
</comment>